<sequence length="300" mass="34670">MHRLTTILEKSSFFKPQRITYYLNQANYKTVAETTVPISNRQKFKQIQPSPKLYEKLEKLGFGTLLRTKRYAGLHKQKQRQEQKQLKWKDQAGSVPEPKYHFPLLSFFAGAKVHTSIPPESLEEIAFVGRSNVGKSSLLNSLAETTIVRTSDKPGLTQQLNFFNVGKLFHMVDMPGYGFAFADEAERAKWRELVLEQSRTEGNESNDIVKRVKFQIVLTKCDLLVLPDLAKRITVVENDIKQFRNAVQAVIAVSSKTSSGINQLRKEMLFLTNHLKPKEFYEAIEEQKKEKLERRKRKDH</sequence>
<dbReference type="GO" id="GO:0005525">
    <property type="term" value="F:GTP binding"/>
    <property type="evidence" value="ECO:0007669"/>
    <property type="project" value="UniProtKB-KW"/>
</dbReference>
<dbReference type="CDD" id="cd01876">
    <property type="entry name" value="YihA_EngB"/>
    <property type="match status" value="1"/>
</dbReference>
<dbReference type="RefSeq" id="XP_067520270.1">
    <property type="nucleotide sequence ID" value="XM_067664169.1"/>
</dbReference>
<dbReference type="GO" id="GO:0046872">
    <property type="term" value="F:metal ion binding"/>
    <property type="evidence" value="ECO:0007669"/>
    <property type="project" value="UniProtKB-KW"/>
</dbReference>
<evidence type="ECO:0000313" key="7">
    <source>
        <dbReference type="Proteomes" id="UP000009138"/>
    </source>
</evidence>
<keyword evidence="2" id="KW-0547">Nucleotide-binding</keyword>
<keyword evidence="1" id="KW-0479">Metal-binding</keyword>
<evidence type="ECO:0000256" key="2">
    <source>
        <dbReference type="ARBA" id="ARBA00022741"/>
    </source>
</evidence>
<dbReference type="OMA" id="MLFLMGH"/>
<dbReference type="InterPro" id="IPR006073">
    <property type="entry name" value="GTP-bd"/>
</dbReference>
<evidence type="ECO:0000259" key="5">
    <source>
        <dbReference type="Pfam" id="PF01926"/>
    </source>
</evidence>
<name>I1C8U4_RHIO9</name>
<dbReference type="Gene3D" id="3.40.50.300">
    <property type="entry name" value="P-loop containing nucleotide triphosphate hydrolases"/>
    <property type="match status" value="2"/>
</dbReference>
<evidence type="ECO:0000256" key="1">
    <source>
        <dbReference type="ARBA" id="ARBA00022723"/>
    </source>
</evidence>
<dbReference type="GeneID" id="93616550"/>
<proteinExistence type="predicted"/>
<dbReference type="Proteomes" id="UP000009138">
    <property type="component" value="Unassembled WGS sequence"/>
</dbReference>
<dbReference type="OrthoDB" id="391988at2759"/>
<dbReference type="Pfam" id="PF01926">
    <property type="entry name" value="MMR_HSR1"/>
    <property type="match status" value="1"/>
</dbReference>
<keyword evidence="4" id="KW-0342">GTP-binding</keyword>
<organism evidence="6 7">
    <name type="scientific">Rhizopus delemar (strain RA 99-880 / ATCC MYA-4621 / FGSC 9543 / NRRL 43880)</name>
    <name type="common">Mucormycosis agent</name>
    <name type="synonym">Rhizopus arrhizus var. delemar</name>
    <dbReference type="NCBI Taxonomy" id="246409"/>
    <lineage>
        <taxon>Eukaryota</taxon>
        <taxon>Fungi</taxon>
        <taxon>Fungi incertae sedis</taxon>
        <taxon>Mucoromycota</taxon>
        <taxon>Mucoromycotina</taxon>
        <taxon>Mucoromycetes</taxon>
        <taxon>Mucorales</taxon>
        <taxon>Mucorineae</taxon>
        <taxon>Rhizopodaceae</taxon>
        <taxon>Rhizopus</taxon>
    </lineage>
</organism>
<dbReference type="eggNOG" id="KOG2486">
    <property type="taxonomic scope" value="Eukaryota"/>
</dbReference>
<keyword evidence="7" id="KW-1185">Reference proteome</keyword>
<feature type="domain" description="G" evidence="5">
    <location>
        <begin position="124"/>
        <end position="243"/>
    </location>
</feature>
<dbReference type="SUPFAM" id="SSF52540">
    <property type="entry name" value="P-loop containing nucleoside triphosphate hydrolases"/>
    <property type="match status" value="1"/>
</dbReference>
<dbReference type="PANTHER" id="PTHR47560:SF1">
    <property type="entry name" value="EXPRESSED PROTEIN"/>
    <property type="match status" value="1"/>
</dbReference>
<evidence type="ECO:0000313" key="6">
    <source>
        <dbReference type="EMBL" id="EIE84874.1"/>
    </source>
</evidence>
<evidence type="ECO:0000256" key="4">
    <source>
        <dbReference type="ARBA" id="ARBA00023134"/>
    </source>
</evidence>
<dbReference type="VEuPathDB" id="FungiDB:RO3G_09584"/>
<gene>
    <name evidence="6" type="ORF">RO3G_09584</name>
</gene>
<evidence type="ECO:0000256" key="3">
    <source>
        <dbReference type="ARBA" id="ARBA00022842"/>
    </source>
</evidence>
<dbReference type="InParanoid" id="I1C8U4"/>
<dbReference type="InterPro" id="IPR030393">
    <property type="entry name" value="G_ENGB_dom"/>
</dbReference>
<dbReference type="AlphaFoldDB" id="I1C8U4"/>
<keyword evidence="3" id="KW-0460">Magnesium</keyword>
<protein>
    <recommendedName>
        <fullName evidence="5">G domain-containing protein</fullName>
    </recommendedName>
</protein>
<dbReference type="STRING" id="246409.I1C8U4"/>
<dbReference type="InterPro" id="IPR027417">
    <property type="entry name" value="P-loop_NTPase"/>
</dbReference>
<reference evidence="6 7" key="1">
    <citation type="journal article" date="2009" name="PLoS Genet.">
        <title>Genomic analysis of the basal lineage fungus Rhizopus oryzae reveals a whole-genome duplication.</title>
        <authorList>
            <person name="Ma L.-J."/>
            <person name="Ibrahim A.S."/>
            <person name="Skory C."/>
            <person name="Grabherr M.G."/>
            <person name="Burger G."/>
            <person name="Butler M."/>
            <person name="Elias M."/>
            <person name="Idnurm A."/>
            <person name="Lang B.F."/>
            <person name="Sone T."/>
            <person name="Abe A."/>
            <person name="Calvo S.E."/>
            <person name="Corrochano L.M."/>
            <person name="Engels R."/>
            <person name="Fu J."/>
            <person name="Hansberg W."/>
            <person name="Kim J.-M."/>
            <person name="Kodira C.D."/>
            <person name="Koehrsen M.J."/>
            <person name="Liu B."/>
            <person name="Miranda-Saavedra D."/>
            <person name="O'Leary S."/>
            <person name="Ortiz-Castellanos L."/>
            <person name="Poulter R."/>
            <person name="Rodriguez-Romero J."/>
            <person name="Ruiz-Herrera J."/>
            <person name="Shen Y.-Q."/>
            <person name="Zeng Q."/>
            <person name="Galagan J."/>
            <person name="Birren B.W."/>
            <person name="Cuomo C.A."/>
            <person name="Wickes B.L."/>
        </authorList>
    </citation>
    <scope>NUCLEOTIDE SEQUENCE [LARGE SCALE GENOMIC DNA]</scope>
    <source>
        <strain evidence="7">RA 99-880 / ATCC MYA-4621 / FGSC 9543 / NRRL 43880</strain>
    </source>
</reference>
<accession>I1C8U4</accession>
<dbReference type="PANTHER" id="PTHR47560">
    <property type="entry name" value="EXPRESSED PROTEIN"/>
    <property type="match status" value="1"/>
</dbReference>
<dbReference type="EMBL" id="CH476738">
    <property type="protein sequence ID" value="EIE84874.1"/>
    <property type="molecule type" value="Genomic_DNA"/>
</dbReference>